<proteinExistence type="predicted"/>
<organism evidence="1 2">
    <name type="scientific">Albugo candida</name>
    <dbReference type="NCBI Taxonomy" id="65357"/>
    <lineage>
        <taxon>Eukaryota</taxon>
        <taxon>Sar</taxon>
        <taxon>Stramenopiles</taxon>
        <taxon>Oomycota</taxon>
        <taxon>Peronosporomycetes</taxon>
        <taxon>Albuginales</taxon>
        <taxon>Albuginaceae</taxon>
        <taxon>Albugo</taxon>
    </lineage>
</organism>
<dbReference type="InParanoid" id="A0A024FVT2"/>
<protein>
    <submittedName>
        <fullName evidence="1">Uncharacterized protein</fullName>
    </submittedName>
</protein>
<dbReference type="AlphaFoldDB" id="A0A024FVT2"/>
<sequence length="86" mass="9818">MEWRRDNHNTQSGSPILTNIYCDRKIAFLSESNRLVFTEKLAGDGIKQTYWLCHSCGCSKNFFFLASASQDGTAKLWSIRSMPHSI</sequence>
<keyword evidence="2" id="KW-1185">Reference proteome</keyword>
<evidence type="ECO:0000313" key="2">
    <source>
        <dbReference type="Proteomes" id="UP000053237"/>
    </source>
</evidence>
<name>A0A024FVT2_9STRA</name>
<accession>A0A024FVT2</accession>
<reference evidence="1 2" key="1">
    <citation type="submission" date="2012-05" db="EMBL/GenBank/DDBJ databases">
        <title>Recombination and specialization in a pathogen metapopulation.</title>
        <authorList>
            <person name="Gardiner A."/>
            <person name="Kemen E."/>
            <person name="Schultz-Larsen T."/>
            <person name="MacLean D."/>
            <person name="Van Oosterhout C."/>
            <person name="Jones J.D.G."/>
        </authorList>
    </citation>
    <scope>NUCLEOTIDE SEQUENCE [LARGE SCALE GENOMIC DNA]</scope>
    <source>
        <strain evidence="1 2">Ac Nc2</strain>
    </source>
</reference>
<dbReference type="Proteomes" id="UP000053237">
    <property type="component" value="Unassembled WGS sequence"/>
</dbReference>
<dbReference type="EMBL" id="CAIX01000401">
    <property type="protein sequence ID" value="CCI10774.1"/>
    <property type="molecule type" value="Genomic_DNA"/>
</dbReference>
<comment type="caution">
    <text evidence="1">The sequence shown here is derived from an EMBL/GenBank/DDBJ whole genome shotgun (WGS) entry which is preliminary data.</text>
</comment>
<gene>
    <name evidence="1" type="ORF">BN9_116710</name>
</gene>
<evidence type="ECO:0000313" key="1">
    <source>
        <dbReference type="EMBL" id="CCI10774.1"/>
    </source>
</evidence>